<proteinExistence type="predicted"/>
<accession>A0ABQ7GIL1</accession>
<feature type="compositionally biased region" description="Low complexity" evidence="1">
    <location>
        <begin position="130"/>
        <end position="143"/>
    </location>
</feature>
<evidence type="ECO:0000313" key="4">
    <source>
        <dbReference type="Proteomes" id="UP000815325"/>
    </source>
</evidence>
<dbReference type="EMBL" id="MU069756">
    <property type="protein sequence ID" value="KAF5834433.1"/>
    <property type="molecule type" value="Genomic_DNA"/>
</dbReference>
<dbReference type="PANTHER" id="PTHR48125:SF10">
    <property type="entry name" value="OS12G0136300 PROTEIN"/>
    <property type="match status" value="1"/>
</dbReference>
<keyword evidence="2" id="KW-0472">Membrane</keyword>
<feature type="compositionally biased region" description="Polar residues" evidence="1">
    <location>
        <begin position="1221"/>
        <end position="1240"/>
    </location>
</feature>
<protein>
    <submittedName>
        <fullName evidence="3">Uncharacterized protein</fullName>
    </submittedName>
</protein>
<feature type="region of interest" description="Disordered" evidence="1">
    <location>
        <begin position="1010"/>
        <end position="1057"/>
    </location>
</feature>
<evidence type="ECO:0000313" key="3">
    <source>
        <dbReference type="EMBL" id="KAF5834433.1"/>
    </source>
</evidence>
<name>A0ABQ7GIL1_DUNSA</name>
<sequence>MMLQGTASTGQDTGNFQGTFVELCRMIECLDDISDRILWATSKMQESSTGELSLGVCYCLSCLPPAFGDTAFTIAAPLASDSNIPDMPGGPYIATIQAPLGVDVSVTGTPKVGGARPFGFNNTGSGSGTDGSDTNGSDTDGSGITNGSVDQSVRLPDGGLSDLLIQIFVPKEAAKSNNGDNLLVQMQYVFGPPSPTPPVLQSPTFPSSPVHPSPVAPSVPLPPSPQPPLNASPPLAPSPLPTSPPPPLSFPPPRVPSAPPIASCPCDSMPEAENGMCDSGKALVRFGLAGNNQEQDHLRCFSGLTEQSPDVLSFLFCISYTCLPPPLQGQQLNVTVEAVMIPNGPTSFDGNKTATLVTFFVPSCIAPSLTTYKLGEDGKELVPFSSKPGQNGVFKISFEGMAALSLHARVEPECDNRYVAGLVTAAFVQDGQPPVPTSSCPCWATPQDAVDPNENGCDGIKIPVTLETKPSWHTDDGVSYRQCIDPANFDFFTERMAFSYCWRYHCLPSEFSRSEFTATILGIRTFNIPRMPGGVIYNTTLQATPGVKIDVVGHPKDQKNASLVEFSHDNNHGGVVYKGGDWVTMNITLPEKGLDSFDIKYTVPIGYDDLSAAVVMEIRPDQELPAQPPAPPGTICRCPDPAVNGQCADGNAALATFSRLDDGSSATTQLCLLKPSYNLFTKMLVFSTCWRWGCLDPAFRGSDPNKIKPYRIRMQGVEGLNLELMRGGQASMELLKPPDVEISFSASGSTQEGPYDESGLIVMPRSTTNVDISIDIPPYPWYDNNNAAIIIEPGPFPPTPPTAPISPPLPPAPPRDPTITTKVVAKFTVLTDIDSAADLESFLALKAADIEAGIDGYLTNQLLGLVDYSRVEDCSQASLDAFASSLAQVLGVQPSELTLDCSYVGSSTANRRRNLLVDRMLLQAPMCPGQKLTLGLQRDFKVGRGSDASTVDDDIAESRGKLLNSLGSEACVGPELRYTRVFLSQFKSTTLSTAEQCADLRRSLSVQDTDVVLPECTEEEEEEEEEKEEEEEEGDGKSGSPTAEIVPSTSPSSSSRKVDRNLAIGLGAGLGGTVVLLAMAFVIHKRRKSDTALRRIVGKGYQANRRTPVHLPLHTQTLGATSAQRLVKKIRGRPHHSVFLTHSNPLAYSYRGAVGEGVLHPDSEPSFSRMNELVHGANNGPSPLPGALRGETAAVGGLYPAAPGTLQSLTRPAPAAGAEDLQTSPTTCAPSSYTKHSNPYFSDAPSVENVPGWRHL</sequence>
<keyword evidence="2" id="KW-0812">Transmembrane</keyword>
<dbReference type="Proteomes" id="UP000815325">
    <property type="component" value="Unassembled WGS sequence"/>
</dbReference>
<gene>
    <name evidence="3" type="ORF">DUNSADRAFT_8896</name>
</gene>
<dbReference type="PANTHER" id="PTHR48125">
    <property type="entry name" value="LP07818P1"/>
    <property type="match status" value="1"/>
</dbReference>
<feature type="compositionally biased region" description="Pro residues" evidence="1">
    <location>
        <begin position="209"/>
        <end position="254"/>
    </location>
</feature>
<feature type="region of interest" description="Disordered" evidence="1">
    <location>
        <begin position="115"/>
        <end position="153"/>
    </location>
</feature>
<feature type="region of interest" description="Disordered" evidence="1">
    <location>
        <begin position="1205"/>
        <end position="1256"/>
    </location>
</feature>
<feature type="transmembrane region" description="Helical" evidence="2">
    <location>
        <begin position="1062"/>
        <end position="1083"/>
    </location>
</feature>
<comment type="caution">
    <text evidence="3">The sequence shown here is derived from an EMBL/GenBank/DDBJ whole genome shotgun (WGS) entry which is preliminary data.</text>
</comment>
<feature type="region of interest" description="Disordered" evidence="1">
    <location>
        <begin position="195"/>
        <end position="254"/>
    </location>
</feature>
<organism evidence="3 4">
    <name type="scientific">Dunaliella salina</name>
    <name type="common">Green alga</name>
    <name type="synonym">Protococcus salinus</name>
    <dbReference type="NCBI Taxonomy" id="3046"/>
    <lineage>
        <taxon>Eukaryota</taxon>
        <taxon>Viridiplantae</taxon>
        <taxon>Chlorophyta</taxon>
        <taxon>core chlorophytes</taxon>
        <taxon>Chlorophyceae</taxon>
        <taxon>CS clade</taxon>
        <taxon>Chlamydomonadales</taxon>
        <taxon>Dunaliellaceae</taxon>
        <taxon>Dunaliella</taxon>
    </lineage>
</organism>
<reference evidence="3" key="1">
    <citation type="submission" date="2017-08" db="EMBL/GenBank/DDBJ databases">
        <authorList>
            <person name="Polle J.E."/>
            <person name="Barry K."/>
            <person name="Cushman J."/>
            <person name="Schmutz J."/>
            <person name="Tran D."/>
            <person name="Hathwaick L.T."/>
            <person name="Yim W.C."/>
            <person name="Jenkins J."/>
            <person name="Mckie-Krisberg Z.M."/>
            <person name="Prochnik S."/>
            <person name="Lindquist E."/>
            <person name="Dockter R.B."/>
            <person name="Adam C."/>
            <person name="Molina H."/>
            <person name="Bunkerborg J."/>
            <person name="Jin E."/>
            <person name="Buchheim M."/>
            <person name="Magnuson J."/>
        </authorList>
    </citation>
    <scope>NUCLEOTIDE SEQUENCE</scope>
    <source>
        <strain evidence="3">CCAP 19/18</strain>
    </source>
</reference>
<evidence type="ECO:0000256" key="1">
    <source>
        <dbReference type="SAM" id="MobiDB-lite"/>
    </source>
</evidence>
<feature type="compositionally biased region" description="Acidic residues" evidence="1">
    <location>
        <begin position="1016"/>
        <end position="1034"/>
    </location>
</feature>
<evidence type="ECO:0000256" key="2">
    <source>
        <dbReference type="SAM" id="Phobius"/>
    </source>
</evidence>
<keyword evidence="4" id="KW-1185">Reference proteome</keyword>
<keyword evidence="2" id="KW-1133">Transmembrane helix</keyword>